<reference evidence="10" key="1">
    <citation type="journal article" date="2013" name="Stand. Genomic Sci.">
        <title>Complete genome sequence of Desulfocapsa sulfexigens, a marine deltaproteobacterium specialized in disproportionating inorganic sulfur compounds.</title>
        <authorList>
            <person name="Finster K.W."/>
            <person name="Kjeldsen K.U."/>
            <person name="Kube M."/>
            <person name="Reinhardt R."/>
            <person name="Mussmann M."/>
            <person name="Amann R."/>
            <person name="Schreiber L."/>
        </authorList>
    </citation>
    <scope>NUCLEOTIDE SEQUENCE [LARGE SCALE GENOMIC DNA]</scope>
    <source>
        <strain evidence="10">DSM 10523 / SB164P1</strain>
    </source>
</reference>
<dbReference type="Pfam" id="PF01077">
    <property type="entry name" value="NIR_SIR"/>
    <property type="match status" value="1"/>
</dbReference>
<evidence type="ECO:0000259" key="8">
    <source>
        <dbReference type="Pfam" id="PF03460"/>
    </source>
</evidence>
<evidence type="ECO:0000256" key="6">
    <source>
        <dbReference type="ARBA" id="ARBA00023014"/>
    </source>
</evidence>
<sequence>MNSKPHQKNFSVISGLDMGLFAPEDLETILHIINKYKVPATKITSAQRLALLGMDKDKMASLQEELKNYIGTTPENGVTYVQSCPGLEWCKYGIRDSLSLGKELKNLSMKTPFKAKVKVGVAGCRMCCTEPYVRDLGIFASKKGWTLVFGGNGGNNARIADIVAEGLNDEEVLALAKKCLTVYQEEANPRSRTARFMERFGIEAFRKRVLEKEEQKDAMPGPR</sequence>
<dbReference type="RefSeq" id="WP_015405470.1">
    <property type="nucleotide sequence ID" value="NC_020304.1"/>
</dbReference>
<dbReference type="STRING" id="1167006.UWK_03259"/>
<dbReference type="Proteomes" id="UP000011721">
    <property type="component" value="Chromosome"/>
</dbReference>
<dbReference type="GO" id="GO:0020037">
    <property type="term" value="F:heme binding"/>
    <property type="evidence" value="ECO:0007669"/>
    <property type="project" value="InterPro"/>
</dbReference>
<dbReference type="InterPro" id="IPR005117">
    <property type="entry name" value="NiRdtase/SiRdtase_haem-b_fer"/>
</dbReference>
<dbReference type="GO" id="GO:0051539">
    <property type="term" value="F:4 iron, 4 sulfur cluster binding"/>
    <property type="evidence" value="ECO:0007669"/>
    <property type="project" value="UniProtKB-KW"/>
</dbReference>
<evidence type="ECO:0000259" key="7">
    <source>
        <dbReference type="Pfam" id="PF01077"/>
    </source>
</evidence>
<dbReference type="OrthoDB" id="9768666at2"/>
<evidence type="ECO:0000313" key="9">
    <source>
        <dbReference type="EMBL" id="AGF79786.1"/>
    </source>
</evidence>
<organism evidence="9 10">
    <name type="scientific">Desulfocapsa sulfexigens (strain DSM 10523 / SB164P1)</name>
    <dbReference type="NCBI Taxonomy" id="1167006"/>
    <lineage>
        <taxon>Bacteria</taxon>
        <taxon>Pseudomonadati</taxon>
        <taxon>Thermodesulfobacteriota</taxon>
        <taxon>Desulfobulbia</taxon>
        <taxon>Desulfobulbales</taxon>
        <taxon>Desulfocapsaceae</taxon>
        <taxon>Desulfocapsa</taxon>
    </lineage>
</organism>
<dbReference type="PANTHER" id="PTHR43809">
    <property type="entry name" value="NITRITE REDUCTASE (NADH) LARGE SUBUNIT"/>
    <property type="match status" value="1"/>
</dbReference>
<dbReference type="SUPFAM" id="SSF55124">
    <property type="entry name" value="Nitrite/Sulfite reductase N-terminal domain-like"/>
    <property type="match status" value="1"/>
</dbReference>
<dbReference type="InterPro" id="IPR006067">
    <property type="entry name" value="NO2/SO3_Rdtase_4Fe4S_dom"/>
</dbReference>
<keyword evidence="4" id="KW-0560">Oxidoreductase</keyword>
<keyword evidence="6" id="KW-0411">Iron-sulfur</keyword>
<keyword evidence="2" id="KW-0349">Heme</keyword>
<keyword evidence="1" id="KW-0004">4Fe-4S</keyword>
<evidence type="ECO:0000256" key="5">
    <source>
        <dbReference type="ARBA" id="ARBA00023004"/>
    </source>
</evidence>
<dbReference type="EMBL" id="CP003985">
    <property type="protein sequence ID" value="AGF79786.1"/>
    <property type="molecule type" value="Genomic_DNA"/>
</dbReference>
<feature type="domain" description="Nitrite/sulphite reductase 4Fe-4S" evidence="7">
    <location>
        <begin position="76"/>
        <end position="215"/>
    </location>
</feature>
<evidence type="ECO:0000256" key="2">
    <source>
        <dbReference type="ARBA" id="ARBA00022617"/>
    </source>
</evidence>
<dbReference type="InterPro" id="IPR036136">
    <property type="entry name" value="Nit/Sulf_reduc_fer-like_dom_sf"/>
</dbReference>
<protein>
    <submittedName>
        <fullName evidence="9">NAD(P)H-nitrite reductase</fullName>
    </submittedName>
</protein>
<name>M1PTV9_DESSD</name>
<gene>
    <name evidence="9" type="ordered locus">UWK_03259</name>
</gene>
<evidence type="ECO:0000256" key="3">
    <source>
        <dbReference type="ARBA" id="ARBA00022723"/>
    </source>
</evidence>
<feature type="domain" description="Nitrite/Sulfite reductase ferredoxin-like" evidence="8">
    <location>
        <begin position="8"/>
        <end position="68"/>
    </location>
</feature>
<dbReference type="AlphaFoldDB" id="M1PTV9"/>
<dbReference type="SUPFAM" id="SSF56014">
    <property type="entry name" value="Nitrite and sulphite reductase 4Fe-4S domain-like"/>
    <property type="match status" value="1"/>
</dbReference>
<dbReference type="HOGENOM" id="CLU_072599_0_0_7"/>
<evidence type="ECO:0000256" key="1">
    <source>
        <dbReference type="ARBA" id="ARBA00022485"/>
    </source>
</evidence>
<dbReference type="PANTHER" id="PTHR43809:SF1">
    <property type="entry name" value="NITRITE REDUCTASE (NADH) LARGE SUBUNIT"/>
    <property type="match status" value="1"/>
</dbReference>
<dbReference type="eggNOG" id="COG1251">
    <property type="taxonomic scope" value="Bacteria"/>
</dbReference>
<evidence type="ECO:0000256" key="4">
    <source>
        <dbReference type="ARBA" id="ARBA00023002"/>
    </source>
</evidence>
<keyword evidence="10" id="KW-1185">Reference proteome</keyword>
<accession>M1PTV9</accession>
<proteinExistence type="predicted"/>
<dbReference type="Pfam" id="PF03460">
    <property type="entry name" value="NIR_SIR_ferr"/>
    <property type="match status" value="1"/>
</dbReference>
<dbReference type="GO" id="GO:0046872">
    <property type="term" value="F:metal ion binding"/>
    <property type="evidence" value="ECO:0007669"/>
    <property type="project" value="UniProtKB-KW"/>
</dbReference>
<keyword evidence="3" id="KW-0479">Metal-binding</keyword>
<dbReference type="Gene3D" id="3.30.413.10">
    <property type="entry name" value="Sulfite Reductase Hemoprotein, domain 1"/>
    <property type="match status" value="1"/>
</dbReference>
<dbReference type="GO" id="GO:0016491">
    <property type="term" value="F:oxidoreductase activity"/>
    <property type="evidence" value="ECO:0007669"/>
    <property type="project" value="UniProtKB-KW"/>
</dbReference>
<dbReference type="InterPro" id="IPR052034">
    <property type="entry name" value="NasD-like"/>
</dbReference>
<dbReference type="KEGG" id="dsf:UWK_03259"/>
<evidence type="ECO:0000313" key="10">
    <source>
        <dbReference type="Proteomes" id="UP000011721"/>
    </source>
</evidence>
<keyword evidence="5" id="KW-0408">Iron</keyword>
<dbReference type="InterPro" id="IPR045854">
    <property type="entry name" value="NO2/SO3_Rdtase_4Fe4S_sf"/>
</dbReference>